<reference evidence="1 2" key="1">
    <citation type="submission" date="2019-11" db="EMBL/GenBank/DDBJ databases">
        <title>Nocardia sp. nov. CT2-14 isolated from soil.</title>
        <authorList>
            <person name="Kanchanasin P."/>
            <person name="Tanasupawat S."/>
            <person name="Yuki M."/>
            <person name="Kudo T."/>
        </authorList>
    </citation>
    <scope>NUCLEOTIDE SEQUENCE [LARGE SCALE GENOMIC DNA]</scope>
    <source>
        <strain evidence="1 2">CT2-14</strain>
    </source>
</reference>
<dbReference type="InterPro" id="IPR019587">
    <property type="entry name" value="Polyketide_cyclase/dehydratase"/>
</dbReference>
<name>A0A6I3L8M2_9NOCA</name>
<organism evidence="1 2">
    <name type="scientific">Nocardia aurantiaca</name>
    <dbReference type="NCBI Taxonomy" id="2675850"/>
    <lineage>
        <taxon>Bacteria</taxon>
        <taxon>Bacillati</taxon>
        <taxon>Actinomycetota</taxon>
        <taxon>Actinomycetes</taxon>
        <taxon>Mycobacteriales</taxon>
        <taxon>Nocardiaceae</taxon>
        <taxon>Nocardia</taxon>
    </lineage>
</organism>
<comment type="caution">
    <text evidence="1">The sequence shown here is derived from an EMBL/GenBank/DDBJ whole genome shotgun (WGS) entry which is preliminary data.</text>
</comment>
<keyword evidence="2" id="KW-1185">Reference proteome</keyword>
<dbReference type="InterPro" id="IPR023393">
    <property type="entry name" value="START-like_dom_sf"/>
</dbReference>
<dbReference type="PANTHER" id="PTHR39683:SF4">
    <property type="entry name" value="COENZYME Q-BINDING PROTEIN COQ10 START DOMAIN-CONTAINING PROTEIN"/>
    <property type="match status" value="1"/>
</dbReference>
<gene>
    <name evidence="1" type="ORF">GLP40_30795</name>
</gene>
<protein>
    <submittedName>
        <fullName evidence="1">Polyketide cyclase</fullName>
    </submittedName>
</protein>
<accession>A0A6I3L8M2</accession>
<dbReference type="RefSeq" id="WP_154791521.1">
    <property type="nucleotide sequence ID" value="NZ_WMBB01000019.1"/>
</dbReference>
<proteinExistence type="predicted"/>
<dbReference type="Gene3D" id="3.30.530.20">
    <property type="match status" value="1"/>
</dbReference>
<evidence type="ECO:0000313" key="1">
    <source>
        <dbReference type="EMBL" id="MTE17114.1"/>
    </source>
</evidence>
<dbReference type="SUPFAM" id="SSF55961">
    <property type="entry name" value="Bet v1-like"/>
    <property type="match status" value="1"/>
</dbReference>
<dbReference type="AlphaFoldDB" id="A0A6I3L8M2"/>
<dbReference type="EMBL" id="WMBB01000019">
    <property type="protein sequence ID" value="MTE17114.1"/>
    <property type="molecule type" value="Genomic_DNA"/>
</dbReference>
<dbReference type="Proteomes" id="UP000432464">
    <property type="component" value="Unassembled WGS sequence"/>
</dbReference>
<evidence type="ECO:0000313" key="2">
    <source>
        <dbReference type="Proteomes" id="UP000432464"/>
    </source>
</evidence>
<sequence length="145" mass="16074">MPTDSATRTVRVHAPLATVLATIRDVNSQAEWIPEIREAAVLEADERTGLPATARFTASAPVGTDSYTLRYRHRDDGMSWSMVQGRLQTGQEGNYQLDEITPDTTSVTYQLTIHHNLPLPGFIRGRIIRGLVDSTLTGLQKRVES</sequence>
<dbReference type="PANTHER" id="PTHR39683">
    <property type="entry name" value="CONSERVED PROTEIN TB16.3"/>
    <property type="match status" value="1"/>
</dbReference>
<dbReference type="Pfam" id="PF10604">
    <property type="entry name" value="Polyketide_cyc2"/>
    <property type="match status" value="1"/>
</dbReference>